<feature type="compositionally biased region" description="Basic and acidic residues" evidence="1">
    <location>
        <begin position="1"/>
        <end position="35"/>
    </location>
</feature>
<dbReference type="Proteomes" id="UP001244427">
    <property type="component" value="Unassembled WGS sequence"/>
</dbReference>
<reference evidence="2 3" key="1">
    <citation type="submission" date="2023-07" db="EMBL/GenBank/DDBJ databases">
        <title>Comparative genomics of wheat-associated soil bacteria to identify genetic determinants of phenazine resistance.</title>
        <authorList>
            <person name="Mouncey N."/>
        </authorList>
    </citation>
    <scope>NUCLEOTIDE SEQUENCE [LARGE SCALE GENOMIC DNA]</scope>
    <source>
        <strain evidence="2 3">W4I9-1</strain>
    </source>
</reference>
<keyword evidence="3" id="KW-1185">Reference proteome</keyword>
<evidence type="ECO:0000313" key="2">
    <source>
        <dbReference type="EMBL" id="MDQ0648383.1"/>
    </source>
</evidence>
<organism evidence="2 3">
    <name type="scientific">Microbacterium natoriense</name>
    <dbReference type="NCBI Taxonomy" id="284570"/>
    <lineage>
        <taxon>Bacteria</taxon>
        <taxon>Bacillati</taxon>
        <taxon>Actinomycetota</taxon>
        <taxon>Actinomycetes</taxon>
        <taxon>Micrococcales</taxon>
        <taxon>Microbacteriaceae</taxon>
        <taxon>Microbacterium</taxon>
    </lineage>
</organism>
<accession>A0AAW8EYR0</accession>
<evidence type="ECO:0000313" key="3">
    <source>
        <dbReference type="Proteomes" id="UP001244427"/>
    </source>
</evidence>
<evidence type="ECO:0000256" key="1">
    <source>
        <dbReference type="SAM" id="MobiDB-lite"/>
    </source>
</evidence>
<sequence length="60" mass="6406">MSDPRAIPDDERPMIPEDLVPRQESDDPVDAERADATSGGADSDDGEHGGDDTIDVEDLP</sequence>
<dbReference type="EMBL" id="JAUSXV010000001">
    <property type="protein sequence ID" value="MDQ0648383.1"/>
    <property type="molecule type" value="Genomic_DNA"/>
</dbReference>
<gene>
    <name evidence="2" type="ORF">QFZ53_002579</name>
</gene>
<protein>
    <submittedName>
        <fullName evidence="2">Uncharacterized protein</fullName>
    </submittedName>
</protein>
<comment type="caution">
    <text evidence="2">The sequence shown here is derived from an EMBL/GenBank/DDBJ whole genome shotgun (WGS) entry which is preliminary data.</text>
</comment>
<dbReference type="RefSeq" id="WP_307297027.1">
    <property type="nucleotide sequence ID" value="NZ_JAUSXV010000001.1"/>
</dbReference>
<proteinExistence type="predicted"/>
<name>A0AAW8EYR0_9MICO</name>
<feature type="region of interest" description="Disordered" evidence="1">
    <location>
        <begin position="1"/>
        <end position="60"/>
    </location>
</feature>
<dbReference type="AlphaFoldDB" id="A0AAW8EYR0"/>